<evidence type="ECO:0000313" key="5">
    <source>
        <dbReference type="EMBL" id="KAK3330936.1"/>
    </source>
</evidence>
<feature type="signal peptide" evidence="3">
    <location>
        <begin position="1"/>
        <end position="22"/>
    </location>
</feature>
<dbReference type="InterPro" id="IPR056145">
    <property type="entry name" value="DUF7728"/>
</dbReference>
<comment type="caution">
    <text evidence="5">The sequence shown here is derived from an EMBL/GenBank/DDBJ whole genome shotgun (WGS) entry which is preliminary data.</text>
</comment>
<dbReference type="PANTHER" id="PTHR40622:SF1">
    <property type="match status" value="1"/>
</dbReference>
<protein>
    <recommendedName>
        <fullName evidence="4">DUF7728 domain-containing protein</fullName>
    </recommendedName>
</protein>
<keyword evidence="2" id="KW-0812">Transmembrane</keyword>
<dbReference type="EMBL" id="JAUEDM010000001">
    <property type="protein sequence ID" value="KAK3330936.1"/>
    <property type="molecule type" value="Genomic_DNA"/>
</dbReference>
<dbReference type="PANTHER" id="PTHR40622">
    <property type="match status" value="1"/>
</dbReference>
<gene>
    <name evidence="5" type="ORF">B0H66DRAFT_528281</name>
</gene>
<proteinExistence type="predicted"/>
<name>A0AAE0IUU0_9PEZI</name>
<dbReference type="Pfam" id="PF24854">
    <property type="entry name" value="DUF7728"/>
    <property type="match status" value="1"/>
</dbReference>
<feature type="region of interest" description="Disordered" evidence="1">
    <location>
        <begin position="232"/>
        <end position="267"/>
    </location>
</feature>
<keyword evidence="2" id="KW-0472">Membrane</keyword>
<accession>A0AAE0IUU0</accession>
<dbReference type="AlphaFoldDB" id="A0AAE0IUU0"/>
<feature type="domain" description="DUF7728" evidence="4">
    <location>
        <begin position="53"/>
        <end position="186"/>
    </location>
</feature>
<feature type="compositionally biased region" description="Basic residues" evidence="1">
    <location>
        <begin position="243"/>
        <end position="255"/>
    </location>
</feature>
<dbReference type="Proteomes" id="UP001283341">
    <property type="component" value="Unassembled WGS sequence"/>
</dbReference>
<feature type="compositionally biased region" description="Basic and acidic residues" evidence="1">
    <location>
        <begin position="335"/>
        <end position="347"/>
    </location>
</feature>
<sequence length="366" mass="39772">MLLKPFTTVAAGLIAASATTHAFLLPPEVSDSDISKLASHIDEIIAQNAANSQRQVVQLDCPGCPVALASGGEELNEQNHLELTFNVDSQRLLVNGFELYPSPDPFSNVFVAPQVYDAPQSLPPAAAQVLGYSLQTQRLEKEGQMERVLVDLQIIEIGNLFVNNIPGVHIELIKAPSGGLLIGNIIQAIPTLSTPMDDQKEEECTNMMCKWMAFIREKARQHKPCHGMGPGPVPAMHPGAGGHHGHHGPPHHGGGHHQGGPHAHMRPHTHTWGQLFKNIGSHILLPVLVGIVAGVTVSLVGMMVGTVIVSLWRMFFRRGGSSHHYRHTHHHRAARKETAAVEEEKSGLMENQDPPPSYEAEEDVKV</sequence>
<evidence type="ECO:0000256" key="2">
    <source>
        <dbReference type="SAM" id="Phobius"/>
    </source>
</evidence>
<evidence type="ECO:0000313" key="6">
    <source>
        <dbReference type="Proteomes" id="UP001283341"/>
    </source>
</evidence>
<reference evidence="5" key="2">
    <citation type="submission" date="2023-06" db="EMBL/GenBank/DDBJ databases">
        <authorList>
            <consortium name="Lawrence Berkeley National Laboratory"/>
            <person name="Haridas S."/>
            <person name="Hensen N."/>
            <person name="Bonometti L."/>
            <person name="Westerberg I."/>
            <person name="Brannstrom I.O."/>
            <person name="Guillou S."/>
            <person name="Cros-Aarteil S."/>
            <person name="Calhoun S."/>
            <person name="Kuo A."/>
            <person name="Mondo S."/>
            <person name="Pangilinan J."/>
            <person name="Riley R."/>
            <person name="Labutti K."/>
            <person name="Andreopoulos B."/>
            <person name="Lipzen A."/>
            <person name="Chen C."/>
            <person name="Yanf M."/>
            <person name="Daum C."/>
            <person name="Ng V."/>
            <person name="Clum A."/>
            <person name="Steindorff A."/>
            <person name="Ohm R."/>
            <person name="Martin F."/>
            <person name="Silar P."/>
            <person name="Natvig D."/>
            <person name="Lalanne C."/>
            <person name="Gautier V."/>
            <person name="Ament-Velasquez S.L."/>
            <person name="Kruys A."/>
            <person name="Hutchinson M.I."/>
            <person name="Powell A.J."/>
            <person name="Barry K."/>
            <person name="Miller A.N."/>
            <person name="Grigoriev I.V."/>
            <person name="Debuchy R."/>
            <person name="Gladieux P."/>
            <person name="Thoren M.H."/>
            <person name="Johannesson H."/>
        </authorList>
    </citation>
    <scope>NUCLEOTIDE SEQUENCE</scope>
    <source>
        <strain evidence="5">CBS 118394</strain>
    </source>
</reference>
<keyword evidence="6" id="KW-1185">Reference proteome</keyword>
<evidence type="ECO:0000259" key="4">
    <source>
        <dbReference type="Pfam" id="PF24854"/>
    </source>
</evidence>
<feature type="transmembrane region" description="Helical" evidence="2">
    <location>
        <begin position="283"/>
        <end position="312"/>
    </location>
</feature>
<feature type="chain" id="PRO_5042179986" description="DUF7728 domain-containing protein" evidence="3">
    <location>
        <begin position="23"/>
        <end position="366"/>
    </location>
</feature>
<feature type="compositionally biased region" description="Basic residues" evidence="1">
    <location>
        <begin position="324"/>
        <end position="334"/>
    </location>
</feature>
<evidence type="ECO:0000256" key="3">
    <source>
        <dbReference type="SAM" id="SignalP"/>
    </source>
</evidence>
<organism evidence="5 6">
    <name type="scientific">Apodospora peruviana</name>
    <dbReference type="NCBI Taxonomy" id="516989"/>
    <lineage>
        <taxon>Eukaryota</taxon>
        <taxon>Fungi</taxon>
        <taxon>Dikarya</taxon>
        <taxon>Ascomycota</taxon>
        <taxon>Pezizomycotina</taxon>
        <taxon>Sordariomycetes</taxon>
        <taxon>Sordariomycetidae</taxon>
        <taxon>Sordariales</taxon>
        <taxon>Lasiosphaeriaceae</taxon>
        <taxon>Apodospora</taxon>
    </lineage>
</organism>
<keyword evidence="3" id="KW-0732">Signal</keyword>
<keyword evidence="2" id="KW-1133">Transmembrane helix</keyword>
<evidence type="ECO:0000256" key="1">
    <source>
        <dbReference type="SAM" id="MobiDB-lite"/>
    </source>
</evidence>
<reference evidence="5" key="1">
    <citation type="journal article" date="2023" name="Mol. Phylogenet. Evol.">
        <title>Genome-scale phylogeny and comparative genomics of the fungal order Sordariales.</title>
        <authorList>
            <person name="Hensen N."/>
            <person name="Bonometti L."/>
            <person name="Westerberg I."/>
            <person name="Brannstrom I.O."/>
            <person name="Guillou S."/>
            <person name="Cros-Aarteil S."/>
            <person name="Calhoun S."/>
            <person name="Haridas S."/>
            <person name="Kuo A."/>
            <person name="Mondo S."/>
            <person name="Pangilinan J."/>
            <person name="Riley R."/>
            <person name="LaButti K."/>
            <person name="Andreopoulos B."/>
            <person name="Lipzen A."/>
            <person name="Chen C."/>
            <person name="Yan M."/>
            <person name="Daum C."/>
            <person name="Ng V."/>
            <person name="Clum A."/>
            <person name="Steindorff A."/>
            <person name="Ohm R.A."/>
            <person name="Martin F."/>
            <person name="Silar P."/>
            <person name="Natvig D.O."/>
            <person name="Lalanne C."/>
            <person name="Gautier V."/>
            <person name="Ament-Velasquez S.L."/>
            <person name="Kruys A."/>
            <person name="Hutchinson M.I."/>
            <person name="Powell A.J."/>
            <person name="Barry K."/>
            <person name="Miller A.N."/>
            <person name="Grigoriev I.V."/>
            <person name="Debuchy R."/>
            <person name="Gladieux P."/>
            <person name="Hiltunen Thoren M."/>
            <person name="Johannesson H."/>
        </authorList>
    </citation>
    <scope>NUCLEOTIDE SEQUENCE</scope>
    <source>
        <strain evidence="5">CBS 118394</strain>
    </source>
</reference>
<feature type="region of interest" description="Disordered" evidence="1">
    <location>
        <begin position="324"/>
        <end position="366"/>
    </location>
</feature>